<dbReference type="InterPro" id="IPR000618">
    <property type="entry name" value="Insect_cuticle"/>
</dbReference>
<sequence length="557" mass="60121">MVARATGLALSGQLTIQHNPPSHEIPGKSPAASPILAQLTLGTDLARTDSSFLFATLQILAALVAVAAADYHDDTFHFSTLGSSSGLKRTTFQTAQPQPILAKKTVYQSGPLVSAFAPQPVFQAPQSVITKKTITKTYQSAPLIAAQPAFDQRFIVKQEVAQPAFEQRFIVQQPAVEQKFTTVKQYTAQPAVAAFRQQQTYAPEYQAPKWRILSQVQEVDPSGPYKLSYATENGIQVNEEGSLVAGADGPVVAAQGSYAFTGDDGVAYSVSYIADDNGFRAVGDHLPTPPPIPAEILKSLEENAASGEQYDDQGRLLKKYVPGPEKSRALCSVRPPFWWRGGAGYAPRPGGDPDDYEPRPRRTVRFPADIPNVLQRLAVDSEGQYLPGQQLHPQAGDTGEAGPGGDDGHDLQGHGRRDHELCACRRQTWVRGGPLGPNRPDPSKGCGCACCRPKRSPPPCPSRRVASSPATPVQTFYAPDQTSLARTARAVSRRRDNAVCPGVGAGARGQPVSELFAPRAGVLPNGWRGWPGVKQSHMFYRDLDPCRRLAHCTRCKC</sequence>
<dbReference type="EMBL" id="JAHWGI010001046">
    <property type="protein sequence ID" value="KAK3921672.1"/>
    <property type="molecule type" value="Genomic_DNA"/>
</dbReference>
<feature type="region of interest" description="Disordered" evidence="3">
    <location>
        <begin position="387"/>
        <end position="415"/>
    </location>
</feature>
<accession>A0AAE1HI27</accession>
<reference evidence="4" key="2">
    <citation type="journal article" date="2023" name="BMC Genomics">
        <title>Pest status, molecular evolution, and epigenetic factors derived from the genome assembly of Frankliniella fusca, a thysanopteran phytovirus vector.</title>
        <authorList>
            <person name="Catto M.A."/>
            <person name="Labadie P.E."/>
            <person name="Jacobson A.L."/>
            <person name="Kennedy G.G."/>
            <person name="Srinivasan R."/>
            <person name="Hunt B.G."/>
        </authorList>
    </citation>
    <scope>NUCLEOTIDE SEQUENCE</scope>
    <source>
        <strain evidence="4">PL_HMW_Pooled</strain>
    </source>
</reference>
<dbReference type="Pfam" id="PF00379">
    <property type="entry name" value="Chitin_bind_4"/>
    <property type="match status" value="1"/>
</dbReference>
<name>A0AAE1HI27_9NEOP</name>
<evidence type="ECO:0000313" key="4">
    <source>
        <dbReference type="EMBL" id="KAK3921672.1"/>
    </source>
</evidence>
<comment type="caution">
    <text evidence="4">The sequence shown here is derived from an EMBL/GenBank/DDBJ whole genome shotgun (WGS) entry which is preliminary data.</text>
</comment>
<dbReference type="PRINTS" id="PR00947">
    <property type="entry name" value="CUTICLE"/>
</dbReference>
<reference evidence="4" key="1">
    <citation type="submission" date="2021-07" db="EMBL/GenBank/DDBJ databases">
        <authorList>
            <person name="Catto M.A."/>
            <person name="Jacobson A."/>
            <person name="Kennedy G."/>
            <person name="Labadie P."/>
            <person name="Hunt B.G."/>
            <person name="Srinivasan R."/>
        </authorList>
    </citation>
    <scope>NUCLEOTIDE SEQUENCE</scope>
    <source>
        <strain evidence="4">PL_HMW_Pooled</strain>
        <tissue evidence="4">Head</tissue>
    </source>
</reference>
<dbReference type="PANTHER" id="PTHR10380">
    <property type="entry name" value="CUTICLE PROTEIN"/>
    <property type="match status" value="1"/>
</dbReference>
<evidence type="ECO:0000256" key="2">
    <source>
        <dbReference type="PROSITE-ProRule" id="PRU00497"/>
    </source>
</evidence>
<evidence type="ECO:0000256" key="1">
    <source>
        <dbReference type="ARBA" id="ARBA00022460"/>
    </source>
</evidence>
<dbReference type="PROSITE" id="PS00233">
    <property type="entry name" value="CHIT_BIND_RR_1"/>
    <property type="match status" value="1"/>
</dbReference>
<dbReference type="PANTHER" id="PTHR10380:SF173">
    <property type="entry name" value="CUTICULAR PROTEIN 47EF, ISOFORM C-RELATED"/>
    <property type="match status" value="1"/>
</dbReference>
<protein>
    <submittedName>
        <fullName evidence="4">Endocuticle structural glycoprotein SgAbd-2</fullName>
    </submittedName>
</protein>
<dbReference type="GO" id="GO:0008010">
    <property type="term" value="F:structural constituent of chitin-based larval cuticle"/>
    <property type="evidence" value="ECO:0007669"/>
    <property type="project" value="TreeGrafter"/>
</dbReference>
<dbReference type="Proteomes" id="UP001219518">
    <property type="component" value="Unassembled WGS sequence"/>
</dbReference>
<evidence type="ECO:0000313" key="5">
    <source>
        <dbReference type="Proteomes" id="UP001219518"/>
    </source>
</evidence>
<proteinExistence type="predicted"/>
<dbReference type="AlphaFoldDB" id="A0AAE1HI27"/>
<gene>
    <name evidence="4" type="ORF">KUF71_010857</name>
</gene>
<organism evidence="4 5">
    <name type="scientific">Frankliniella fusca</name>
    <dbReference type="NCBI Taxonomy" id="407009"/>
    <lineage>
        <taxon>Eukaryota</taxon>
        <taxon>Metazoa</taxon>
        <taxon>Ecdysozoa</taxon>
        <taxon>Arthropoda</taxon>
        <taxon>Hexapoda</taxon>
        <taxon>Insecta</taxon>
        <taxon>Pterygota</taxon>
        <taxon>Neoptera</taxon>
        <taxon>Paraneoptera</taxon>
        <taxon>Thysanoptera</taxon>
        <taxon>Terebrantia</taxon>
        <taxon>Thripoidea</taxon>
        <taxon>Thripidae</taxon>
        <taxon>Frankliniella</taxon>
    </lineage>
</organism>
<dbReference type="InterPro" id="IPR050468">
    <property type="entry name" value="Cuticle_Struct_Prot"/>
</dbReference>
<keyword evidence="1 2" id="KW-0193">Cuticle</keyword>
<dbReference type="PROSITE" id="PS51155">
    <property type="entry name" value="CHIT_BIND_RR_2"/>
    <property type="match status" value="1"/>
</dbReference>
<dbReference type="GO" id="GO:0062129">
    <property type="term" value="C:chitin-based extracellular matrix"/>
    <property type="evidence" value="ECO:0007669"/>
    <property type="project" value="TreeGrafter"/>
</dbReference>
<feature type="compositionally biased region" description="Basic and acidic residues" evidence="3">
    <location>
        <begin position="406"/>
        <end position="415"/>
    </location>
</feature>
<evidence type="ECO:0000256" key="3">
    <source>
        <dbReference type="SAM" id="MobiDB-lite"/>
    </source>
</evidence>
<keyword evidence="5" id="KW-1185">Reference proteome</keyword>
<dbReference type="InterPro" id="IPR031311">
    <property type="entry name" value="CHIT_BIND_RR_consensus"/>
</dbReference>